<dbReference type="Pfam" id="PF14295">
    <property type="entry name" value="PAN_4"/>
    <property type="match status" value="2"/>
</dbReference>
<evidence type="ECO:0000256" key="10">
    <source>
        <dbReference type="SAM" id="MobiDB-lite"/>
    </source>
</evidence>
<evidence type="ECO:0000313" key="15">
    <source>
        <dbReference type="Proteomes" id="UP000767238"/>
    </source>
</evidence>
<feature type="transmembrane region" description="Helical" evidence="11">
    <location>
        <begin position="605"/>
        <end position="622"/>
    </location>
</feature>
<evidence type="ECO:0000256" key="9">
    <source>
        <dbReference type="ARBA" id="ARBA00034075"/>
    </source>
</evidence>
<dbReference type="SUPFAM" id="SSF53474">
    <property type="entry name" value="alpha/beta-Hydrolases"/>
    <property type="match status" value="1"/>
</dbReference>
<keyword evidence="11" id="KW-0472">Membrane</keyword>
<organism evidence="14 15">
    <name type="scientific">Aureobasidium melanogenum</name>
    <name type="common">Aureobasidium pullulans var. melanogenum</name>
    <dbReference type="NCBI Taxonomy" id="46634"/>
    <lineage>
        <taxon>Eukaryota</taxon>
        <taxon>Fungi</taxon>
        <taxon>Dikarya</taxon>
        <taxon>Ascomycota</taxon>
        <taxon>Pezizomycotina</taxon>
        <taxon>Dothideomycetes</taxon>
        <taxon>Dothideomycetidae</taxon>
        <taxon>Dothideales</taxon>
        <taxon>Saccotheciaceae</taxon>
        <taxon>Aureobasidium</taxon>
    </lineage>
</organism>
<evidence type="ECO:0000256" key="11">
    <source>
        <dbReference type="SAM" id="Phobius"/>
    </source>
</evidence>
<dbReference type="GO" id="GO:0030600">
    <property type="term" value="F:feruloyl esterase activity"/>
    <property type="evidence" value="ECO:0007669"/>
    <property type="project" value="UniProtKB-EC"/>
</dbReference>
<feature type="region of interest" description="Disordered" evidence="10">
    <location>
        <begin position="324"/>
        <end position="356"/>
    </location>
</feature>
<evidence type="ECO:0000256" key="5">
    <source>
        <dbReference type="ARBA" id="ARBA00022729"/>
    </source>
</evidence>
<keyword evidence="5 12" id="KW-0732">Signal</keyword>
<dbReference type="PROSITE" id="PS51257">
    <property type="entry name" value="PROKAR_LIPOPROTEIN"/>
    <property type="match status" value="1"/>
</dbReference>
<feature type="compositionally biased region" description="Low complexity" evidence="10">
    <location>
        <begin position="324"/>
        <end position="355"/>
    </location>
</feature>
<dbReference type="EMBL" id="JAHFYH010000011">
    <property type="protein sequence ID" value="KAH0226938.1"/>
    <property type="molecule type" value="Genomic_DNA"/>
</dbReference>
<dbReference type="PANTHER" id="PTHR38050:SF2">
    <property type="entry name" value="FERULOYL ESTERASE C-RELATED"/>
    <property type="match status" value="1"/>
</dbReference>
<feature type="non-terminal residue" evidence="14">
    <location>
        <position position="1"/>
    </location>
</feature>
<feature type="transmembrane region" description="Helical" evidence="11">
    <location>
        <begin position="548"/>
        <end position="567"/>
    </location>
</feature>
<evidence type="ECO:0000256" key="2">
    <source>
        <dbReference type="ARBA" id="ARBA00013091"/>
    </source>
</evidence>
<comment type="catalytic activity">
    <reaction evidence="9">
        <text>feruloyl-polysaccharide + H2O = ferulate + polysaccharide.</text>
        <dbReference type="EC" id="3.1.1.73"/>
    </reaction>
</comment>
<feature type="domain" description="Apple" evidence="13">
    <location>
        <begin position="651"/>
        <end position="689"/>
    </location>
</feature>
<dbReference type="Gene3D" id="3.50.4.10">
    <property type="entry name" value="Hepatocyte Growth Factor"/>
    <property type="match status" value="1"/>
</dbReference>
<dbReference type="AlphaFoldDB" id="A0A9P8GNG7"/>
<proteinExistence type="predicted"/>
<gene>
    <name evidence="14" type="ORF">KCV03_g2490</name>
</gene>
<keyword evidence="11" id="KW-0812">Transmembrane</keyword>
<evidence type="ECO:0000256" key="6">
    <source>
        <dbReference type="ARBA" id="ARBA00022801"/>
    </source>
</evidence>
<reference evidence="14" key="1">
    <citation type="journal article" date="2021" name="J Fungi (Basel)">
        <title>Virulence traits and population genomics of the black yeast Aureobasidium melanogenum.</title>
        <authorList>
            <person name="Cernosa A."/>
            <person name="Sun X."/>
            <person name="Gostincar C."/>
            <person name="Fang C."/>
            <person name="Gunde-Cimerman N."/>
            <person name="Song Z."/>
        </authorList>
    </citation>
    <scope>NUCLEOTIDE SEQUENCE</scope>
    <source>
        <strain evidence="14">EXF-8016</strain>
    </source>
</reference>
<keyword evidence="4" id="KW-0858">Xylan degradation</keyword>
<evidence type="ECO:0000256" key="3">
    <source>
        <dbReference type="ARBA" id="ARBA00022525"/>
    </source>
</evidence>
<feature type="chain" id="PRO_5040171715" description="feruloyl esterase" evidence="12">
    <location>
        <begin position="21"/>
        <end position="774"/>
    </location>
</feature>
<dbReference type="PANTHER" id="PTHR38050">
    <property type="match status" value="1"/>
</dbReference>
<dbReference type="GO" id="GO:0005576">
    <property type="term" value="C:extracellular region"/>
    <property type="evidence" value="ECO:0007669"/>
    <property type="project" value="UniProtKB-SubCell"/>
</dbReference>
<comment type="caution">
    <text evidence="14">The sequence shown here is derived from an EMBL/GenBank/DDBJ whole genome shotgun (WGS) entry which is preliminary data.</text>
</comment>
<keyword evidence="11" id="KW-1133">Transmembrane helix</keyword>
<evidence type="ECO:0000256" key="7">
    <source>
        <dbReference type="ARBA" id="ARBA00023277"/>
    </source>
</evidence>
<feature type="signal peptide" evidence="12">
    <location>
        <begin position="1"/>
        <end position="20"/>
    </location>
</feature>
<protein>
    <recommendedName>
        <fullName evidence="2">feruloyl esterase</fullName>
        <ecNumber evidence="2">3.1.1.73</ecNumber>
    </recommendedName>
</protein>
<accession>A0A9P8GNG7</accession>
<comment type="subcellular location">
    <subcellularLocation>
        <location evidence="1">Secreted</location>
    </subcellularLocation>
</comment>
<keyword evidence="3" id="KW-0964">Secreted</keyword>
<dbReference type="GO" id="GO:0045493">
    <property type="term" value="P:xylan catabolic process"/>
    <property type="evidence" value="ECO:0007669"/>
    <property type="project" value="UniProtKB-KW"/>
</dbReference>
<dbReference type="InterPro" id="IPR003609">
    <property type="entry name" value="Pan_app"/>
</dbReference>
<dbReference type="Gene3D" id="3.40.50.1820">
    <property type="entry name" value="alpha/beta hydrolase"/>
    <property type="match status" value="1"/>
</dbReference>
<feature type="transmembrane region" description="Helical" evidence="11">
    <location>
        <begin position="573"/>
        <end position="593"/>
    </location>
</feature>
<reference evidence="14" key="2">
    <citation type="submission" date="2021-08" db="EMBL/GenBank/DDBJ databases">
        <authorList>
            <person name="Gostincar C."/>
            <person name="Sun X."/>
            <person name="Song Z."/>
            <person name="Gunde-Cimerman N."/>
        </authorList>
    </citation>
    <scope>NUCLEOTIDE SEQUENCE</scope>
    <source>
        <strain evidence="14">EXF-8016</strain>
    </source>
</reference>
<evidence type="ECO:0000256" key="1">
    <source>
        <dbReference type="ARBA" id="ARBA00004613"/>
    </source>
</evidence>
<evidence type="ECO:0000256" key="12">
    <source>
        <dbReference type="SAM" id="SignalP"/>
    </source>
</evidence>
<evidence type="ECO:0000259" key="13">
    <source>
        <dbReference type="Pfam" id="PF14295"/>
    </source>
</evidence>
<keyword evidence="7" id="KW-0119">Carbohydrate metabolism</keyword>
<dbReference type="EC" id="3.1.1.73" evidence="2"/>
<keyword evidence="8" id="KW-0624">Polysaccharide degradation</keyword>
<feature type="domain" description="Apple" evidence="13">
    <location>
        <begin position="391"/>
        <end position="430"/>
    </location>
</feature>
<dbReference type="InterPro" id="IPR029058">
    <property type="entry name" value="AB_hydrolase_fold"/>
</dbReference>
<dbReference type="Proteomes" id="UP000767238">
    <property type="component" value="Unassembled WGS sequence"/>
</dbReference>
<keyword evidence="6" id="KW-0378">Hydrolase</keyword>
<evidence type="ECO:0000313" key="14">
    <source>
        <dbReference type="EMBL" id="KAH0226938.1"/>
    </source>
</evidence>
<evidence type="ECO:0000256" key="8">
    <source>
        <dbReference type="ARBA" id="ARBA00023326"/>
    </source>
</evidence>
<evidence type="ECO:0000256" key="4">
    <source>
        <dbReference type="ARBA" id="ARBA00022651"/>
    </source>
</evidence>
<sequence length="774" mass="82158">MKTSILLSAVFSALAQSAATSGCGNPLSSQLTQGGASQTNSLNFTTSGGVLRSYLLHIPSSYNINTPAPIAFSYHGRTETPQDQESISGMSNETMNPNYLIVYPQGIDLQWQGDPAAVGYDDIGFTMELLANLSSTFCIDSARVYAAGKSNGGGFAANVLACDPQASRIFAGFAGASGAYYQGTTDVGCTDATVTFSCNPGRYPVPIFTTHGDADTTIPYTGGGRRGRCLPSIPLFMTSWAVRNSLGSSNTSVSLYNNNVVRYDYGNASFPQLSAHYYVHGLGHTWPSLAAGSPFDATPLLLSFWNKWTLDSTPYNFINATTSATTTSAPTSTPTSASTSTSSTTTPTSSIPSTSLCPSANGQSIVDSNNNTYLVTCSADNSVGSYANTQASASYLDCMNACDAAISMGCVGFTYVGGTNGVGSGTCWLKKSMGNYPASGSNTISAVRVSGGSPGNSVSSAASSTSSTASSSASFSAAPTTSALSCPASNNQIYTYAANGAQFVIECGIDHSGGDMASTSIHRQCFTFIGILLHCLFHIIVSTLLPCLLCIILILILVLILLFLILILTLLFLTILTILLLLNSIIVIIIIDYSSDFRYFNQQHFCRFIIVIIIISIDYPPTCTAINTNIYAVTDSAGRPYLYMCGGGSAGNTVSTVTNVANWTACFQACDSYNGCTGFSYNQGAALGNGHSQSAKHKNRWIYSSYYHYLKLSGNQFKCNYECKHCLNHIDGSLESCCNLLVRFIELQLVRGIEFCWDFLGRIIDFQLVGGLQF</sequence>
<dbReference type="InterPro" id="IPR043595">
    <property type="entry name" value="FaeB/C/D"/>
</dbReference>
<name>A0A9P8GNG7_AURME</name>
<dbReference type="OrthoDB" id="424610at2759"/>